<dbReference type="EMBL" id="CM000781">
    <property type="protein sequence ID" value="AQK76476.1"/>
    <property type="molecule type" value="Genomic_DNA"/>
</dbReference>
<name>A0A1D6HQD1_MAIZE</name>
<dbReference type="GO" id="GO:0006914">
    <property type="term" value="P:autophagy"/>
    <property type="evidence" value="ECO:0007669"/>
    <property type="project" value="UniProtKB-KW"/>
</dbReference>
<evidence type="ECO:0000256" key="1">
    <source>
        <dbReference type="ARBA" id="ARBA00004370"/>
    </source>
</evidence>
<comment type="subcellular location">
    <subcellularLocation>
        <location evidence="1">Membrane</location>
    </subcellularLocation>
</comment>
<dbReference type="GO" id="GO:0005776">
    <property type="term" value="C:autophagosome"/>
    <property type="evidence" value="ECO:0007669"/>
    <property type="project" value="UniProtKB-ARBA"/>
</dbReference>
<evidence type="ECO:0000313" key="9">
    <source>
        <dbReference type="EMBL" id="AQK76479.1"/>
    </source>
</evidence>
<feature type="compositionally biased region" description="Basic and acidic residues" evidence="8">
    <location>
        <begin position="8"/>
        <end position="21"/>
    </location>
</feature>
<evidence type="ECO:0000256" key="5">
    <source>
        <dbReference type="ARBA" id="ARBA00023136"/>
    </source>
</evidence>
<keyword evidence="4" id="KW-0833">Ubl conjugation pathway</keyword>
<evidence type="ECO:0000256" key="7">
    <source>
        <dbReference type="RuleBase" id="RU004384"/>
    </source>
</evidence>
<dbReference type="EMBL" id="CM000781">
    <property type="protein sequence ID" value="AQK76483.1"/>
    <property type="molecule type" value="Genomic_DNA"/>
</dbReference>
<dbReference type="EMBL" id="CM000781">
    <property type="protein sequence ID" value="AQK76479.1"/>
    <property type="molecule type" value="Genomic_DNA"/>
</dbReference>
<gene>
    <name evidence="9" type="ORF">ZEAMMB73_Zm00001d018568</name>
</gene>
<dbReference type="EMBL" id="CM000781">
    <property type="protein sequence ID" value="AQK76481.1"/>
    <property type="molecule type" value="Genomic_DNA"/>
</dbReference>
<evidence type="ECO:0000256" key="3">
    <source>
        <dbReference type="ARBA" id="ARBA00011579"/>
    </source>
</evidence>
<comment type="subunit">
    <text evidence="3">Interacts with ATG4.</text>
</comment>
<reference evidence="9" key="1">
    <citation type="submission" date="2015-12" db="EMBL/GenBank/DDBJ databases">
        <title>Update maize B73 reference genome by single molecule sequencing technologies.</title>
        <authorList>
            <consortium name="Maize Genome Sequencing Project"/>
            <person name="Ware D."/>
        </authorList>
    </citation>
    <scope>NUCLEOTIDE SEQUENCE</scope>
    <source>
        <tissue evidence="9">Seedling</tissue>
    </source>
</reference>
<evidence type="ECO:0000256" key="8">
    <source>
        <dbReference type="SAM" id="MobiDB-lite"/>
    </source>
</evidence>
<dbReference type="AlphaFoldDB" id="A0A1D6HQD1"/>
<dbReference type="Pfam" id="PF02991">
    <property type="entry name" value="ATG8"/>
    <property type="match status" value="1"/>
</dbReference>
<dbReference type="PANTHER" id="PTHR10969">
    <property type="entry name" value="MICROTUBULE-ASSOCIATED PROTEINS 1A/1B LIGHT CHAIN 3-RELATED"/>
    <property type="match status" value="1"/>
</dbReference>
<protein>
    <recommendedName>
        <fullName evidence="7">Autophagy-related protein</fullName>
    </recommendedName>
</protein>
<organism evidence="9">
    <name type="scientific">Zea mays</name>
    <name type="common">Maize</name>
    <dbReference type="NCBI Taxonomy" id="4577"/>
    <lineage>
        <taxon>Eukaryota</taxon>
        <taxon>Viridiplantae</taxon>
        <taxon>Streptophyta</taxon>
        <taxon>Embryophyta</taxon>
        <taxon>Tracheophyta</taxon>
        <taxon>Spermatophyta</taxon>
        <taxon>Magnoliopsida</taxon>
        <taxon>Liliopsida</taxon>
        <taxon>Poales</taxon>
        <taxon>Poaceae</taxon>
        <taxon>PACMAD clade</taxon>
        <taxon>Panicoideae</taxon>
        <taxon>Andropogonodae</taxon>
        <taxon>Andropogoneae</taxon>
        <taxon>Tripsacinae</taxon>
        <taxon>Zea</taxon>
    </lineage>
</organism>
<dbReference type="EMBL" id="CM000781">
    <property type="protein sequence ID" value="AQK76484.1"/>
    <property type="molecule type" value="Genomic_DNA"/>
</dbReference>
<dbReference type="SUPFAM" id="SSF54236">
    <property type="entry name" value="Ubiquitin-like"/>
    <property type="match status" value="1"/>
</dbReference>
<dbReference type="EMBL" id="CM000781">
    <property type="protein sequence ID" value="AQK76485.1"/>
    <property type="molecule type" value="Genomic_DNA"/>
</dbReference>
<dbReference type="GO" id="GO:0016020">
    <property type="term" value="C:membrane"/>
    <property type="evidence" value="ECO:0007669"/>
    <property type="project" value="UniProtKB-SubCell"/>
</dbReference>
<dbReference type="InterPro" id="IPR029071">
    <property type="entry name" value="Ubiquitin-like_domsf"/>
</dbReference>
<keyword evidence="7" id="KW-0072">Autophagy</keyword>
<feature type="region of interest" description="Disordered" evidence="8">
    <location>
        <begin position="1"/>
        <end position="21"/>
    </location>
</feature>
<sequence length="81" mass="9254">MAKTSSFKLEHPLEKRQSEANRIREKYPDRIPVIVEKLRGVIFLTSTRKSTSSLQILQSGNSCMLLGRESSSVLRRLSSYL</sequence>
<evidence type="ECO:0000256" key="2">
    <source>
        <dbReference type="ARBA" id="ARBA00007293"/>
    </source>
</evidence>
<evidence type="ECO:0000256" key="6">
    <source>
        <dbReference type="ARBA" id="ARBA00023288"/>
    </source>
</evidence>
<keyword evidence="6" id="KW-0449">Lipoprotein</keyword>
<evidence type="ECO:0000256" key="4">
    <source>
        <dbReference type="ARBA" id="ARBA00022786"/>
    </source>
</evidence>
<dbReference type="Gene3D" id="3.10.20.90">
    <property type="entry name" value="Phosphatidylinositol 3-kinase Catalytic Subunit, Chain A, domain 1"/>
    <property type="match status" value="1"/>
</dbReference>
<comment type="similarity">
    <text evidence="2 7">Belongs to the ATG8 family.</text>
</comment>
<dbReference type="EMBL" id="CM000781">
    <property type="protein sequence ID" value="AQK76482.1"/>
    <property type="molecule type" value="Genomic_DNA"/>
</dbReference>
<proteinExistence type="inferred from homology"/>
<accession>A0A1D6HQD1</accession>
<dbReference type="InterPro" id="IPR004241">
    <property type="entry name" value="Atg8-like"/>
</dbReference>
<dbReference type="EMBL" id="CM000781">
    <property type="protein sequence ID" value="AQK76475.1"/>
    <property type="molecule type" value="Genomic_DNA"/>
</dbReference>
<keyword evidence="5" id="KW-0472">Membrane</keyword>